<evidence type="ECO:0000259" key="5">
    <source>
        <dbReference type="PROSITE" id="PS51078"/>
    </source>
</evidence>
<feature type="domain" description="IclR-ED" evidence="5">
    <location>
        <begin position="76"/>
        <end position="260"/>
    </location>
</feature>
<organism evidence="6 7">
    <name type="scientific">Haloferax marisrubri</name>
    <dbReference type="NCBI Taxonomy" id="1544719"/>
    <lineage>
        <taxon>Archaea</taxon>
        <taxon>Methanobacteriati</taxon>
        <taxon>Methanobacteriota</taxon>
        <taxon>Stenosarchaea group</taxon>
        <taxon>Halobacteria</taxon>
        <taxon>Halobacteriales</taxon>
        <taxon>Haloferacaceae</taxon>
        <taxon>Haloferax</taxon>
    </lineage>
</organism>
<dbReference type="RefSeq" id="WP_058568085.1">
    <property type="nucleotide sequence ID" value="NZ_LOPW02000018.1"/>
</dbReference>
<dbReference type="InterPro" id="IPR029016">
    <property type="entry name" value="GAF-like_dom_sf"/>
</dbReference>
<evidence type="ECO:0000313" key="7">
    <source>
        <dbReference type="Proteomes" id="UP000053621"/>
    </source>
</evidence>
<feature type="domain" description="HTH iclR-type" evidence="4">
    <location>
        <begin position="16"/>
        <end position="75"/>
    </location>
</feature>
<keyword evidence="1" id="KW-0805">Transcription regulation</keyword>
<dbReference type="Gene3D" id="3.30.450.40">
    <property type="match status" value="1"/>
</dbReference>
<dbReference type="PROSITE" id="PS51078">
    <property type="entry name" value="ICLR_ED"/>
    <property type="match status" value="1"/>
</dbReference>
<dbReference type="InterPro" id="IPR036390">
    <property type="entry name" value="WH_DNA-bd_sf"/>
</dbReference>
<dbReference type="Pfam" id="PF09339">
    <property type="entry name" value="HTH_IclR"/>
    <property type="match status" value="1"/>
</dbReference>
<dbReference type="GO" id="GO:0003700">
    <property type="term" value="F:DNA-binding transcription factor activity"/>
    <property type="evidence" value="ECO:0007669"/>
    <property type="project" value="TreeGrafter"/>
</dbReference>
<evidence type="ECO:0000256" key="2">
    <source>
        <dbReference type="ARBA" id="ARBA00023125"/>
    </source>
</evidence>
<dbReference type="InterPro" id="IPR050707">
    <property type="entry name" value="HTH_MetabolicPath_Reg"/>
</dbReference>
<accession>A0A2P4NMK0</accession>
<dbReference type="Pfam" id="PF01614">
    <property type="entry name" value="IclR_C"/>
    <property type="match status" value="1"/>
</dbReference>
<dbReference type="GO" id="GO:0003677">
    <property type="term" value="F:DNA binding"/>
    <property type="evidence" value="ECO:0007669"/>
    <property type="project" value="UniProtKB-KW"/>
</dbReference>
<dbReference type="CDD" id="cd00090">
    <property type="entry name" value="HTH_ARSR"/>
    <property type="match status" value="1"/>
</dbReference>
<keyword evidence="2" id="KW-0238">DNA-binding</keyword>
<evidence type="ECO:0000259" key="4">
    <source>
        <dbReference type="PROSITE" id="PS51077"/>
    </source>
</evidence>
<keyword evidence="3" id="KW-0804">Transcription</keyword>
<proteinExistence type="predicted"/>
<dbReference type="Proteomes" id="UP000053621">
    <property type="component" value="Unassembled WGS sequence"/>
</dbReference>
<dbReference type="GO" id="GO:0045892">
    <property type="term" value="P:negative regulation of DNA-templated transcription"/>
    <property type="evidence" value="ECO:0007669"/>
    <property type="project" value="TreeGrafter"/>
</dbReference>
<dbReference type="SUPFAM" id="SSF46785">
    <property type="entry name" value="Winged helix' DNA-binding domain"/>
    <property type="match status" value="1"/>
</dbReference>
<dbReference type="EMBL" id="LOPW02000018">
    <property type="protein sequence ID" value="POG54328.1"/>
    <property type="molecule type" value="Genomic_DNA"/>
</dbReference>
<protein>
    <submittedName>
        <fullName evidence="6">IclR family transcriptional regulator</fullName>
    </submittedName>
</protein>
<dbReference type="Gene3D" id="1.10.10.10">
    <property type="entry name" value="Winged helix-like DNA-binding domain superfamily/Winged helix DNA-binding domain"/>
    <property type="match status" value="1"/>
</dbReference>
<dbReference type="SMART" id="SM00346">
    <property type="entry name" value="HTH_ICLR"/>
    <property type="match status" value="1"/>
</dbReference>
<keyword evidence="7" id="KW-1185">Reference proteome</keyword>
<dbReference type="InterPro" id="IPR036388">
    <property type="entry name" value="WH-like_DNA-bd_sf"/>
</dbReference>
<dbReference type="PANTHER" id="PTHR30136">
    <property type="entry name" value="HELIX-TURN-HELIX TRANSCRIPTIONAL REGULATOR, ICLR FAMILY"/>
    <property type="match status" value="1"/>
</dbReference>
<gene>
    <name evidence="6" type="ORF">AUR65_017005</name>
</gene>
<dbReference type="AlphaFoldDB" id="A0A2P4NMK0"/>
<sequence length="261" mass="28826">MTTNRFDVAQDDGYLATTTVTSFRIIEALKRHDGATVQQLVEELGLASGTVYKHLNTLQSIQYVDKDGSEYRLGLGFLELGIAARTQRNLYNQTYDSLESLAETTGGVTTLMVPEHGFGVYLTQIVPSGATTPPHQEGERAHLHATAGGKVILAYQPTETVESWLENRTLPSLTPFTISDPEELQSELQSVRDRRAAHSRREQFEEWHAVAAPVTDDDDEAICAVGIKKPVDPNADTTDMSEFKNLLGSTVSSIESKLRFR</sequence>
<comment type="caution">
    <text evidence="6">The sequence shown here is derived from an EMBL/GenBank/DDBJ whole genome shotgun (WGS) entry which is preliminary data.</text>
</comment>
<name>A0A2P4NMK0_9EURY</name>
<evidence type="ECO:0000313" key="6">
    <source>
        <dbReference type="EMBL" id="POG54328.1"/>
    </source>
</evidence>
<dbReference type="OrthoDB" id="14763at2157"/>
<dbReference type="PROSITE" id="PS51077">
    <property type="entry name" value="HTH_ICLR"/>
    <property type="match status" value="1"/>
</dbReference>
<evidence type="ECO:0000256" key="1">
    <source>
        <dbReference type="ARBA" id="ARBA00023015"/>
    </source>
</evidence>
<dbReference type="InterPro" id="IPR005471">
    <property type="entry name" value="Tscrpt_reg_IclR_N"/>
</dbReference>
<dbReference type="PANTHER" id="PTHR30136:SF35">
    <property type="entry name" value="HTH-TYPE TRANSCRIPTIONAL REGULATOR RV1719"/>
    <property type="match status" value="1"/>
</dbReference>
<dbReference type="InterPro" id="IPR014757">
    <property type="entry name" value="Tscrpt_reg_IclR_C"/>
</dbReference>
<dbReference type="InterPro" id="IPR011991">
    <property type="entry name" value="ArsR-like_HTH"/>
</dbReference>
<dbReference type="SUPFAM" id="SSF55781">
    <property type="entry name" value="GAF domain-like"/>
    <property type="match status" value="1"/>
</dbReference>
<evidence type="ECO:0000256" key="3">
    <source>
        <dbReference type="ARBA" id="ARBA00023163"/>
    </source>
</evidence>
<reference evidence="6" key="1">
    <citation type="submission" date="2017-08" db="EMBL/GenBank/DDBJ databases">
        <title>Haloferax marisrubri sp. nov., isolated from the Discovery deep brine-seawater interface in the Red Sea.</title>
        <authorList>
            <person name="Zhang G."/>
            <person name="Stingl U."/>
        </authorList>
    </citation>
    <scope>NUCLEOTIDE SEQUENCE [LARGE SCALE GENOMIC DNA]</scope>
    <source>
        <strain evidence="6">SB3</strain>
    </source>
</reference>